<feature type="chain" id="PRO_5045977710" evidence="2">
    <location>
        <begin position="19"/>
        <end position="954"/>
    </location>
</feature>
<dbReference type="Proteomes" id="UP001432216">
    <property type="component" value="Chromosome 8"/>
</dbReference>
<gene>
    <name evidence="3" type="ORF">IAS62_005068</name>
</gene>
<feature type="region of interest" description="Disordered" evidence="1">
    <location>
        <begin position="444"/>
        <end position="954"/>
    </location>
</feature>
<feature type="compositionally biased region" description="Polar residues" evidence="1">
    <location>
        <begin position="500"/>
        <end position="527"/>
    </location>
</feature>
<feature type="region of interest" description="Disordered" evidence="1">
    <location>
        <begin position="232"/>
        <end position="270"/>
    </location>
</feature>
<feature type="compositionally biased region" description="Polar residues" evidence="1">
    <location>
        <begin position="390"/>
        <end position="401"/>
    </location>
</feature>
<feature type="compositionally biased region" description="Basic and acidic residues" evidence="1">
    <location>
        <begin position="789"/>
        <end position="802"/>
    </location>
</feature>
<dbReference type="InterPro" id="IPR008914">
    <property type="entry name" value="PEBP"/>
</dbReference>
<keyword evidence="2" id="KW-0732">Signal</keyword>
<feature type="compositionally biased region" description="Polar residues" evidence="1">
    <location>
        <begin position="457"/>
        <end position="492"/>
    </location>
</feature>
<feature type="region of interest" description="Disordered" evidence="1">
    <location>
        <begin position="386"/>
        <end position="414"/>
    </location>
</feature>
<dbReference type="RefSeq" id="XP_064722952.1">
    <property type="nucleotide sequence ID" value="XM_064866880.1"/>
</dbReference>
<evidence type="ECO:0000256" key="1">
    <source>
        <dbReference type="SAM" id="MobiDB-lite"/>
    </source>
</evidence>
<feature type="signal peptide" evidence="2">
    <location>
        <begin position="1"/>
        <end position="18"/>
    </location>
</feature>
<dbReference type="CDD" id="cd00866">
    <property type="entry name" value="PEBP_euk"/>
    <property type="match status" value="1"/>
</dbReference>
<feature type="compositionally biased region" description="Basic and acidic residues" evidence="1">
    <location>
        <begin position="810"/>
        <end position="837"/>
    </location>
</feature>
<feature type="compositionally biased region" description="Basic and acidic residues" evidence="1">
    <location>
        <begin position="943"/>
        <end position="954"/>
    </location>
</feature>
<dbReference type="Gene3D" id="3.90.280.10">
    <property type="entry name" value="PEBP-like"/>
    <property type="match status" value="1"/>
</dbReference>
<dbReference type="Pfam" id="PF01161">
    <property type="entry name" value="PBP"/>
    <property type="match status" value="1"/>
</dbReference>
<dbReference type="PANTHER" id="PTHR11362:SF140">
    <property type="entry name" value="PEBP-LIKE PROTEIN"/>
    <property type="match status" value="1"/>
</dbReference>
<dbReference type="PANTHER" id="PTHR11362">
    <property type="entry name" value="PHOSPHATIDYLETHANOLAMINE-BINDING PROTEIN"/>
    <property type="match status" value="1"/>
</dbReference>
<keyword evidence="4" id="KW-1185">Reference proteome</keyword>
<accession>A0ABZ2AYZ0</accession>
<feature type="compositionally biased region" description="Low complexity" evidence="1">
    <location>
        <begin position="528"/>
        <end position="545"/>
    </location>
</feature>
<dbReference type="InterPro" id="IPR035810">
    <property type="entry name" value="PEBP_euk"/>
</dbReference>
<name>A0ABZ2AYZ0_9TREE</name>
<proteinExistence type="predicted"/>
<organism evidence="3 4">
    <name type="scientific">Cryptococcus decagattii</name>
    <dbReference type="NCBI Taxonomy" id="1859122"/>
    <lineage>
        <taxon>Eukaryota</taxon>
        <taxon>Fungi</taxon>
        <taxon>Dikarya</taxon>
        <taxon>Basidiomycota</taxon>
        <taxon>Agaricomycotina</taxon>
        <taxon>Tremellomycetes</taxon>
        <taxon>Tremellales</taxon>
        <taxon>Cryptococcaceae</taxon>
        <taxon>Cryptococcus</taxon>
        <taxon>Cryptococcus gattii species complex</taxon>
    </lineage>
</organism>
<protein>
    <submittedName>
        <fullName evidence="3">Uncharacterized protein</fullName>
    </submittedName>
</protein>
<feature type="compositionally biased region" description="Low complexity" evidence="1">
    <location>
        <begin position="571"/>
        <end position="586"/>
    </location>
</feature>
<feature type="compositionally biased region" description="Low complexity" evidence="1">
    <location>
        <begin position="911"/>
        <end position="930"/>
    </location>
</feature>
<evidence type="ECO:0000256" key="2">
    <source>
        <dbReference type="SAM" id="SignalP"/>
    </source>
</evidence>
<dbReference type="EMBL" id="CP143813">
    <property type="protein sequence ID" value="WVO23713.1"/>
    <property type="molecule type" value="Genomic_DNA"/>
</dbReference>
<evidence type="ECO:0000313" key="4">
    <source>
        <dbReference type="Proteomes" id="UP001432216"/>
    </source>
</evidence>
<evidence type="ECO:0000313" key="3">
    <source>
        <dbReference type="EMBL" id="WVO23713.1"/>
    </source>
</evidence>
<dbReference type="GeneID" id="89991839"/>
<dbReference type="InterPro" id="IPR036610">
    <property type="entry name" value="PEBP-like_sf"/>
</dbReference>
<feature type="compositionally biased region" description="Low complexity" evidence="1">
    <location>
        <begin position="647"/>
        <end position="681"/>
    </location>
</feature>
<feature type="compositionally biased region" description="Polar residues" evidence="1">
    <location>
        <begin position="592"/>
        <end position="606"/>
    </location>
</feature>
<reference evidence="3 4" key="1">
    <citation type="submission" date="2024-01" db="EMBL/GenBank/DDBJ databases">
        <title>Comparative genomics of Cryptococcus and Kwoniella reveals pathogenesis evolution and contrasting modes of karyotype evolution via chromosome fusion or intercentromeric recombination.</title>
        <authorList>
            <person name="Coelho M.A."/>
            <person name="David-Palma M."/>
            <person name="Shea T."/>
            <person name="Bowers K."/>
            <person name="McGinley-Smith S."/>
            <person name="Mohammad A.W."/>
            <person name="Gnirke A."/>
            <person name="Yurkov A.M."/>
            <person name="Nowrousian M."/>
            <person name="Sun S."/>
            <person name="Cuomo C.A."/>
            <person name="Heitman J."/>
        </authorList>
    </citation>
    <scope>NUCLEOTIDE SEQUENCE [LARGE SCALE GENOMIC DNA]</scope>
    <source>
        <strain evidence="3 4">7685027</strain>
    </source>
</reference>
<sequence length="954" mass="99569">MLGYFAALALALPALAQSASNSSASAVEIEGLQANFKQAELTPQLLGTFQPEALLSVTFGSGTISTGDKLDQTAVASSPTLTVTPASNATFASGQLYTIVMVDADIVGTDESTTQQTRHWLVNSASLSTDAAPYAVNWTGSTSITDYAGPGPASGSGSHRYVIVVYEQPATFSPPANLSQAGTPLSTMSLSGYVSESGLGNVVTANYFQVENGQSTVTVSSTTAVDSSTLAGSLSTSSASSASGTASKSAASSTGSSASSASSAPDASHSATSGALRSEMGFGMVVGVIGVVGAVLGAGRKGKKKEAPAEPLNSHANSHGLDYFLEKYTTDRNVERRDKKLYKSFVLFDILVYLQCHFPLNVLKAAFPLYLGEGRRVSDVVGPKEAVGNVDSSSQPTTSASAKAVPIDSSDEKDTIKENAPQAQTHPRPPHASPNATLQSRIDTARVSPSTPSTTPAKSTVISSTKSSPGRASSIKTPARSTPAQIQGQSKVNKPRMLRDNNSTSTPLKPQLTGTPSKPTASSLAKTRSSPSSNPPSNMRMRSPPVVDDPTAARAERRSSSSFGRQDGIKSPLSSSGSLTGRSSLGRAASAHPSQTKSPVATSTISRQRRVSENGSGSPQPQEEKKESKSVTESIGRAAGSRLMQGTAASRARAAANTNPNSSLISSNSHIPISSTSPSTSAKITRRRASISTPVSNRKKPASNGNDDSNAKGPTPKSNPKDSPALRPNVSSVAKEEEGNPGVKSVGKNPAGRLGLVAAREKKDENEDDKTEALHPPPIGRLGLAAARENPREVSGKQERGNIVEPSEQQTHHVGAEDEHEHKVECEVGIGEKEEQKGGGTLSEPTGEAEEGLEEKDRQIDVEVDAGAGRSSSFTIGMKPQGVETRLDELEDGEETKCAGESTEPLESPIENNVQQNNETNEVNEINETNETNDREDSEEEKEEGKNLEEIPDV</sequence>
<dbReference type="SUPFAM" id="SSF49777">
    <property type="entry name" value="PEBP-like"/>
    <property type="match status" value="1"/>
</dbReference>